<evidence type="ECO:0000256" key="1">
    <source>
        <dbReference type="ARBA" id="ARBA00012513"/>
    </source>
</evidence>
<feature type="domain" description="Bulb-type lectin" evidence="11">
    <location>
        <begin position="26"/>
        <end position="151"/>
    </location>
</feature>
<evidence type="ECO:0000256" key="4">
    <source>
        <dbReference type="ARBA" id="ARBA00023180"/>
    </source>
</evidence>
<keyword evidence="3" id="KW-1015">Disulfide bond</keyword>
<feature type="domain" description="Apple" evidence="12">
    <location>
        <begin position="343"/>
        <end position="428"/>
    </location>
</feature>
<dbReference type="CDD" id="cd00028">
    <property type="entry name" value="B_lectin"/>
    <property type="match status" value="1"/>
</dbReference>
<protein>
    <recommendedName>
        <fullName evidence="1">non-specific serine/threonine protein kinase</fullName>
        <ecNumber evidence="1">2.7.11.1</ecNumber>
    </recommendedName>
</protein>
<dbReference type="GO" id="GO:0004674">
    <property type="term" value="F:protein serine/threonine kinase activity"/>
    <property type="evidence" value="ECO:0007669"/>
    <property type="project" value="UniProtKB-EC"/>
</dbReference>
<feature type="domain" description="EGF-like" evidence="10">
    <location>
        <begin position="288"/>
        <end position="324"/>
    </location>
</feature>
<proteinExistence type="predicted"/>
<name>A0AAD4IR04_PERFH</name>
<evidence type="ECO:0000313" key="14">
    <source>
        <dbReference type="Proteomes" id="UP001190926"/>
    </source>
</evidence>
<dbReference type="InterPro" id="IPR000742">
    <property type="entry name" value="EGF"/>
</dbReference>
<dbReference type="SMART" id="SM00473">
    <property type="entry name" value="PAN_AP"/>
    <property type="match status" value="1"/>
</dbReference>
<evidence type="ECO:0000256" key="3">
    <source>
        <dbReference type="ARBA" id="ARBA00023157"/>
    </source>
</evidence>
<evidence type="ECO:0000259" key="10">
    <source>
        <dbReference type="PROSITE" id="PS50026"/>
    </source>
</evidence>
<dbReference type="CDD" id="cd00054">
    <property type="entry name" value="EGF_CA"/>
    <property type="match status" value="1"/>
</dbReference>
<evidence type="ECO:0000256" key="2">
    <source>
        <dbReference type="ARBA" id="ARBA00022729"/>
    </source>
</evidence>
<keyword evidence="4" id="KW-0325">Glycoprotein</keyword>
<evidence type="ECO:0000313" key="13">
    <source>
        <dbReference type="EMBL" id="KAH6819842.1"/>
    </source>
</evidence>
<evidence type="ECO:0000259" key="12">
    <source>
        <dbReference type="PROSITE" id="PS50948"/>
    </source>
</evidence>
<dbReference type="InterPro" id="IPR036426">
    <property type="entry name" value="Bulb-type_lectin_dom_sf"/>
</dbReference>
<keyword evidence="8" id="KW-1133">Transmembrane helix</keyword>
<dbReference type="Pfam" id="PF08276">
    <property type="entry name" value="PAN_2"/>
    <property type="match status" value="1"/>
</dbReference>
<dbReference type="PANTHER" id="PTHR32444:SF150">
    <property type="entry name" value="NON-SPECIFIC SERINE_THREONINE PROTEIN KINASE"/>
    <property type="match status" value="1"/>
</dbReference>
<dbReference type="CDD" id="cd01098">
    <property type="entry name" value="PAN_AP_plant"/>
    <property type="match status" value="1"/>
</dbReference>
<dbReference type="AlphaFoldDB" id="A0AAD4IR04"/>
<dbReference type="InterPro" id="IPR001480">
    <property type="entry name" value="Bulb-type_lectin_dom"/>
</dbReference>
<evidence type="ECO:0000256" key="7">
    <source>
        <dbReference type="PROSITE-ProRule" id="PRU00076"/>
    </source>
</evidence>
<comment type="caution">
    <text evidence="13">The sequence shown here is derived from an EMBL/GenBank/DDBJ whole genome shotgun (WGS) entry which is preliminary data.</text>
</comment>
<evidence type="ECO:0000256" key="9">
    <source>
        <dbReference type="SAM" id="SignalP"/>
    </source>
</evidence>
<dbReference type="SUPFAM" id="SSF51110">
    <property type="entry name" value="alpha-D-mannose-specific plant lectins"/>
    <property type="match status" value="1"/>
</dbReference>
<keyword evidence="8" id="KW-0812">Transmembrane</keyword>
<dbReference type="PROSITE" id="PS50948">
    <property type="entry name" value="PAN"/>
    <property type="match status" value="1"/>
</dbReference>
<organism evidence="13 14">
    <name type="scientific">Perilla frutescens var. hirtella</name>
    <name type="common">Perilla citriodora</name>
    <name type="synonym">Perilla setoyensis</name>
    <dbReference type="NCBI Taxonomy" id="608512"/>
    <lineage>
        <taxon>Eukaryota</taxon>
        <taxon>Viridiplantae</taxon>
        <taxon>Streptophyta</taxon>
        <taxon>Embryophyta</taxon>
        <taxon>Tracheophyta</taxon>
        <taxon>Spermatophyta</taxon>
        <taxon>Magnoliopsida</taxon>
        <taxon>eudicotyledons</taxon>
        <taxon>Gunneridae</taxon>
        <taxon>Pentapetalae</taxon>
        <taxon>asterids</taxon>
        <taxon>lamiids</taxon>
        <taxon>Lamiales</taxon>
        <taxon>Lamiaceae</taxon>
        <taxon>Nepetoideae</taxon>
        <taxon>Elsholtzieae</taxon>
        <taxon>Perilla</taxon>
    </lineage>
</organism>
<dbReference type="EC" id="2.7.11.1" evidence="1"/>
<feature type="transmembrane region" description="Helical" evidence="8">
    <location>
        <begin position="443"/>
        <end position="465"/>
    </location>
</feature>
<keyword evidence="14" id="KW-1185">Reference proteome</keyword>
<dbReference type="GO" id="GO:0048544">
    <property type="term" value="P:recognition of pollen"/>
    <property type="evidence" value="ECO:0007669"/>
    <property type="project" value="InterPro"/>
</dbReference>
<reference evidence="13 14" key="1">
    <citation type="journal article" date="2021" name="Nat. Commun.">
        <title>Incipient diploidization of the medicinal plant Perilla within 10,000 years.</title>
        <authorList>
            <person name="Zhang Y."/>
            <person name="Shen Q."/>
            <person name="Leng L."/>
            <person name="Zhang D."/>
            <person name="Chen S."/>
            <person name="Shi Y."/>
            <person name="Ning Z."/>
            <person name="Chen S."/>
        </authorList>
    </citation>
    <scope>NUCLEOTIDE SEQUENCE [LARGE SCALE GENOMIC DNA]</scope>
    <source>
        <strain evidence="14">cv. PC099</strain>
    </source>
</reference>
<comment type="caution">
    <text evidence="7">Lacks conserved residue(s) required for the propagation of feature annotation.</text>
</comment>
<dbReference type="Pfam" id="PF00954">
    <property type="entry name" value="S_locus_glycop"/>
    <property type="match status" value="1"/>
</dbReference>
<dbReference type="InterPro" id="IPR000858">
    <property type="entry name" value="S_locus_glycoprot_dom"/>
</dbReference>
<dbReference type="Gene3D" id="3.30.200.20">
    <property type="entry name" value="Phosphorylase Kinase, domain 1"/>
    <property type="match status" value="1"/>
</dbReference>
<keyword evidence="8" id="KW-0472">Membrane</keyword>
<evidence type="ECO:0000256" key="5">
    <source>
        <dbReference type="ARBA" id="ARBA00047899"/>
    </source>
</evidence>
<dbReference type="SMART" id="SM00108">
    <property type="entry name" value="B_lectin"/>
    <property type="match status" value="1"/>
</dbReference>
<evidence type="ECO:0000256" key="6">
    <source>
        <dbReference type="ARBA" id="ARBA00048679"/>
    </source>
</evidence>
<feature type="chain" id="PRO_5042091910" description="non-specific serine/threonine protein kinase" evidence="9">
    <location>
        <begin position="24"/>
        <end position="638"/>
    </location>
</feature>
<feature type="signal peptide" evidence="9">
    <location>
        <begin position="1"/>
        <end position="23"/>
    </location>
</feature>
<dbReference type="Gene3D" id="2.90.10.10">
    <property type="entry name" value="Bulb-type lectin domain"/>
    <property type="match status" value="1"/>
</dbReference>
<dbReference type="FunFam" id="2.90.10.10:FF:000005">
    <property type="entry name" value="G-type lectin S-receptor-like serine/threonine-protein kinase"/>
    <property type="match status" value="1"/>
</dbReference>
<evidence type="ECO:0000259" key="11">
    <source>
        <dbReference type="PROSITE" id="PS50927"/>
    </source>
</evidence>
<dbReference type="SUPFAM" id="SSF56112">
    <property type="entry name" value="Protein kinase-like (PK-like)"/>
    <property type="match status" value="1"/>
</dbReference>
<gene>
    <name evidence="13" type="ORF">C2S53_019220</name>
</gene>
<keyword evidence="2 9" id="KW-0732">Signal</keyword>
<accession>A0AAD4IR04</accession>
<dbReference type="PROSITE" id="PS50927">
    <property type="entry name" value="BULB_LECTIN"/>
    <property type="match status" value="1"/>
</dbReference>
<dbReference type="Proteomes" id="UP001190926">
    <property type="component" value="Unassembled WGS sequence"/>
</dbReference>
<comment type="catalytic activity">
    <reaction evidence="6">
        <text>L-seryl-[protein] + ATP = O-phospho-L-seryl-[protein] + ADP + H(+)</text>
        <dbReference type="Rhea" id="RHEA:17989"/>
        <dbReference type="Rhea" id="RHEA-COMP:9863"/>
        <dbReference type="Rhea" id="RHEA-COMP:11604"/>
        <dbReference type="ChEBI" id="CHEBI:15378"/>
        <dbReference type="ChEBI" id="CHEBI:29999"/>
        <dbReference type="ChEBI" id="CHEBI:30616"/>
        <dbReference type="ChEBI" id="CHEBI:83421"/>
        <dbReference type="ChEBI" id="CHEBI:456216"/>
        <dbReference type="EC" id="2.7.11.1"/>
    </reaction>
</comment>
<dbReference type="PROSITE" id="PS50026">
    <property type="entry name" value="EGF_3"/>
    <property type="match status" value="1"/>
</dbReference>
<dbReference type="InterPro" id="IPR011009">
    <property type="entry name" value="Kinase-like_dom_sf"/>
</dbReference>
<keyword evidence="7" id="KW-0245">EGF-like domain</keyword>
<dbReference type="InterPro" id="IPR003609">
    <property type="entry name" value="Pan_app"/>
</dbReference>
<sequence length="638" mass="72125">MVQLSLQQLIFLFICLCFQYCFCLDTDTISHGLVLKDPDTIVSQKKVFKLGFFSPGNTTNRYLGVFYAFSEESIVWVANRERPLKDHYSTVAISKDGNLVLFNRRNKTVWSTKGYTTDKNTSPKNTTLQILDTGNLVLRDNATGTTIWESFSHPTNVYLPTMNSSYNTHAGEMMFLSSWKSETDPQVGNFTFGLDVFNNIAQALTKKNGRPYMRKGPWNGQIFLGVRSIFFDYMIGFAQVKNDSDGTFYFRAPVWKYLYKIFLNSSGTLTQSIWDDHKNSWVKVWEGPADECEIYGTCGPFGSCNIRNSPICSCLRGFEPTNKDEWERGNWTRGCRRKIPLQCVRDGSASVGGNEDGFLRLPFMKIPEFAEAFPSSQIDECRRRCLGNCSCLAYAHDHNIGCMFWSNTLIDVMEFGDANGLDLYIRLSSSELIDKHQHKQMHIIIPVVAVIVSISTFIFIAWCWITKLKGIIKAKMKNTLEEAEILSPDSTAIVLNDESKVVNIGELPQFTFKMLANATDQFHENNLLGRGGFGPVYKAWTLWSEDNSAAFVDESIGNNKEKFEEEMGRCIQIGLLCVQEFPNDRPTIQTVMSMLTGEIVDIPAPERPVLSENRNGLSSGTQIGISINHLTLTQLHGR</sequence>
<comment type="catalytic activity">
    <reaction evidence="5">
        <text>L-threonyl-[protein] + ATP = O-phospho-L-threonyl-[protein] + ADP + H(+)</text>
        <dbReference type="Rhea" id="RHEA:46608"/>
        <dbReference type="Rhea" id="RHEA-COMP:11060"/>
        <dbReference type="Rhea" id="RHEA-COMP:11605"/>
        <dbReference type="ChEBI" id="CHEBI:15378"/>
        <dbReference type="ChEBI" id="CHEBI:30013"/>
        <dbReference type="ChEBI" id="CHEBI:30616"/>
        <dbReference type="ChEBI" id="CHEBI:61977"/>
        <dbReference type="ChEBI" id="CHEBI:456216"/>
        <dbReference type="EC" id="2.7.11.1"/>
    </reaction>
</comment>
<dbReference type="EMBL" id="SDAM02006469">
    <property type="protein sequence ID" value="KAH6819842.1"/>
    <property type="molecule type" value="Genomic_DNA"/>
</dbReference>
<dbReference type="PANTHER" id="PTHR32444">
    <property type="entry name" value="BULB-TYPE LECTIN DOMAIN-CONTAINING PROTEIN"/>
    <property type="match status" value="1"/>
</dbReference>
<dbReference type="Pfam" id="PF01453">
    <property type="entry name" value="B_lectin"/>
    <property type="match status" value="1"/>
</dbReference>
<evidence type="ECO:0000256" key="8">
    <source>
        <dbReference type="SAM" id="Phobius"/>
    </source>
</evidence>